<proteinExistence type="predicted"/>
<protein>
    <recommendedName>
        <fullName evidence="3">Bul1 C-terminal domain-containing protein</fullName>
    </recommendedName>
</protein>
<dbReference type="RefSeq" id="XP_046115045.1">
    <property type="nucleotide sequence ID" value="XM_046267085.1"/>
</dbReference>
<keyword evidence="2" id="KW-1185">Reference proteome</keyword>
<evidence type="ECO:0008006" key="3">
    <source>
        <dbReference type="Google" id="ProtNLM"/>
    </source>
</evidence>
<dbReference type="InterPro" id="IPR014752">
    <property type="entry name" value="Arrestin-like_C"/>
</dbReference>
<comment type="caution">
    <text evidence="1">The sequence shown here is derived from an EMBL/GenBank/DDBJ whole genome shotgun (WGS) entry which is preliminary data.</text>
</comment>
<dbReference type="Proteomes" id="UP000887229">
    <property type="component" value="Unassembled WGS sequence"/>
</dbReference>
<name>A0A9P7ZG59_9HYPO</name>
<gene>
    <name evidence="1" type="ORF">F5Z01DRAFT_753012</name>
</gene>
<organism evidence="1 2">
    <name type="scientific">Emericellopsis atlantica</name>
    <dbReference type="NCBI Taxonomy" id="2614577"/>
    <lineage>
        <taxon>Eukaryota</taxon>
        <taxon>Fungi</taxon>
        <taxon>Dikarya</taxon>
        <taxon>Ascomycota</taxon>
        <taxon>Pezizomycotina</taxon>
        <taxon>Sordariomycetes</taxon>
        <taxon>Hypocreomycetidae</taxon>
        <taxon>Hypocreales</taxon>
        <taxon>Bionectriaceae</taxon>
        <taxon>Emericellopsis</taxon>
    </lineage>
</organism>
<evidence type="ECO:0000313" key="2">
    <source>
        <dbReference type="Proteomes" id="UP000887229"/>
    </source>
</evidence>
<dbReference type="OrthoDB" id="2283785at2759"/>
<dbReference type="AlphaFoldDB" id="A0A9P7ZG59"/>
<sequence>MPVWRSMSAKPMIKIVTEPPSTGLTYTTCSAINGTVDLCAHEDLTLKDVRISLIGCGRRSLEVGRNGSRSSDEWIFLSLHMPIDGQALETCCNVPARQQRPIPFHFRVPRQLPTGTCNHTKIAPCLQDQHLCLPPTICSEGADAMCPDLISIGYYIEVVIETDTTVTPSRSILPQDHRFRERLEVTILPTFPEEAPLDLESHSTTFMPRATLSLKRHILGRTLGHVEANAYQPNAIMLKANGGAPSTSSVHIGLAFSPHSETVSIPHVERVCGDLVSNTYFGPRVLHEWPQRLPEAQHTIDPLLNYKVTTPIINYAPGELNWTEGSVLMAVSRTCYRTSLEIPFGVHHVRNKRFMPTFHCCLFSRTYTLVLKIAFSGGQSIRVTVPLQVGVEDSMTQESLDPQGARPPDY</sequence>
<dbReference type="GeneID" id="70297988"/>
<dbReference type="InterPro" id="IPR039634">
    <property type="entry name" value="Bul1-like"/>
</dbReference>
<dbReference type="PANTHER" id="PTHR31904:SF1">
    <property type="entry name" value="BYPASS OF STOP CODON PROTEIN 5-RELATED"/>
    <property type="match status" value="1"/>
</dbReference>
<reference evidence="1" key="1">
    <citation type="journal article" date="2021" name="IMA Fungus">
        <title>Genomic characterization of three marine fungi, including Emericellopsis atlantica sp. nov. with signatures of a generalist lifestyle and marine biomass degradation.</title>
        <authorList>
            <person name="Hagestad O.C."/>
            <person name="Hou L."/>
            <person name="Andersen J.H."/>
            <person name="Hansen E.H."/>
            <person name="Altermark B."/>
            <person name="Li C."/>
            <person name="Kuhnert E."/>
            <person name="Cox R.J."/>
            <person name="Crous P.W."/>
            <person name="Spatafora J.W."/>
            <person name="Lail K."/>
            <person name="Amirebrahimi M."/>
            <person name="Lipzen A."/>
            <person name="Pangilinan J."/>
            <person name="Andreopoulos W."/>
            <person name="Hayes R.D."/>
            <person name="Ng V."/>
            <person name="Grigoriev I.V."/>
            <person name="Jackson S.A."/>
            <person name="Sutton T.D.S."/>
            <person name="Dobson A.D.W."/>
            <person name="Rama T."/>
        </authorList>
    </citation>
    <scope>NUCLEOTIDE SEQUENCE</scope>
    <source>
        <strain evidence="1">TS7</strain>
    </source>
</reference>
<evidence type="ECO:0000313" key="1">
    <source>
        <dbReference type="EMBL" id="KAG9251121.1"/>
    </source>
</evidence>
<dbReference type="Gene3D" id="2.60.40.640">
    <property type="match status" value="1"/>
</dbReference>
<accession>A0A9P7ZG59</accession>
<dbReference type="PANTHER" id="PTHR31904">
    <property type="entry name" value="BYPASS OF STOP CODON PROTEIN 5-RELATED"/>
    <property type="match status" value="1"/>
</dbReference>
<dbReference type="EMBL" id="MU251270">
    <property type="protein sequence ID" value="KAG9251121.1"/>
    <property type="molecule type" value="Genomic_DNA"/>
</dbReference>